<dbReference type="Gene3D" id="3.40.630.40">
    <property type="entry name" value="Zn-dependent exopeptidases"/>
    <property type="match status" value="1"/>
</dbReference>
<dbReference type="AlphaFoldDB" id="A0A1N7LQR1"/>
<dbReference type="EMBL" id="FTOG01000004">
    <property type="protein sequence ID" value="SIS76193.1"/>
    <property type="molecule type" value="Genomic_DNA"/>
</dbReference>
<organism evidence="1 2">
    <name type="scientific">Rhodobacter aestuarii</name>
    <dbReference type="NCBI Taxonomy" id="453582"/>
    <lineage>
        <taxon>Bacteria</taxon>
        <taxon>Pseudomonadati</taxon>
        <taxon>Pseudomonadota</taxon>
        <taxon>Alphaproteobacteria</taxon>
        <taxon>Rhodobacterales</taxon>
        <taxon>Rhodobacter group</taxon>
        <taxon>Rhodobacter</taxon>
    </lineage>
</organism>
<gene>
    <name evidence="1" type="ORF">SAMN05421580_104246</name>
</gene>
<evidence type="ECO:0000313" key="2">
    <source>
        <dbReference type="Proteomes" id="UP000186221"/>
    </source>
</evidence>
<dbReference type="OrthoDB" id="9802050at2"/>
<dbReference type="SUPFAM" id="SSF53187">
    <property type="entry name" value="Zn-dependent exopeptidases"/>
    <property type="match status" value="1"/>
</dbReference>
<dbReference type="Proteomes" id="UP000186221">
    <property type="component" value="Unassembled WGS sequence"/>
</dbReference>
<dbReference type="InterPro" id="IPR007709">
    <property type="entry name" value="N-FG_amidohydro"/>
</dbReference>
<dbReference type="Pfam" id="PF05013">
    <property type="entry name" value="FGase"/>
    <property type="match status" value="1"/>
</dbReference>
<keyword evidence="2" id="KW-1185">Reference proteome</keyword>
<protein>
    <submittedName>
        <fullName evidence="1">N-formylglutamate amidohydrolase</fullName>
    </submittedName>
</protein>
<dbReference type="RefSeq" id="WP_076484492.1">
    <property type="nucleotide sequence ID" value="NZ_FTOG01000004.1"/>
</dbReference>
<dbReference type="STRING" id="453582.SAMN05421580_104246"/>
<reference evidence="2" key="1">
    <citation type="submission" date="2017-01" db="EMBL/GenBank/DDBJ databases">
        <authorList>
            <person name="Varghese N."/>
            <person name="Submissions S."/>
        </authorList>
    </citation>
    <scope>NUCLEOTIDE SEQUENCE [LARGE SCALE GENOMIC DNA]</scope>
    <source>
        <strain evidence="2">DSM 19945</strain>
    </source>
</reference>
<dbReference type="GO" id="GO:0016787">
    <property type="term" value="F:hydrolase activity"/>
    <property type="evidence" value="ECO:0007669"/>
    <property type="project" value="UniProtKB-KW"/>
</dbReference>
<keyword evidence="1" id="KW-0378">Hydrolase</keyword>
<name>A0A1N7LQR1_9RHOB</name>
<evidence type="ECO:0000313" key="1">
    <source>
        <dbReference type="EMBL" id="SIS76193.1"/>
    </source>
</evidence>
<accession>A0A1N7LQR1</accession>
<proteinExistence type="predicted"/>
<sequence>MSQADHSHLPYRLHLPEVLTSGVVFASPHSGRQYPQEFVRRAQLDLLRLRSSEDAFVDRLLGMVPHHGATLLEANYPRAYVDLNRGEEELDPALIDGVARGSGGARAAMGLGVIPRVVSGGREIFMGKIPQAEAKARIEAVWRPYHARLGALLQERRARFGRAILFDVHSMPSEASTPRQRCAEIVLGDRFGTSAKSETMHHVESVFRRAGLSVARNTPFAGAYIVQRYGRPASGIEVIQIEISRALYMDEERIEPLPHFEMFAALIGAVSAELAELVRGRGDAGQMAAE</sequence>